<dbReference type="InterPro" id="IPR021122">
    <property type="entry name" value="RNA_ligase_dom_REL/Rnl2"/>
</dbReference>
<gene>
    <name evidence="2" type="ORF">ZAZAV_417</name>
</gene>
<proteinExistence type="predicted"/>
<dbReference type="Pfam" id="PF09414">
    <property type="entry name" value="RNA_ligase"/>
    <property type="match status" value="1"/>
</dbReference>
<name>A0A2R8FFC7_9VIRU</name>
<reference evidence="2" key="1">
    <citation type="submission" date="2018-03" db="EMBL/GenBank/DDBJ databases">
        <authorList>
            <consortium name="Urmite Genomes"/>
        </authorList>
    </citation>
    <scope>NUCLEOTIDE SEQUENCE [LARGE SCALE GENOMIC DNA]</scope>
    <source>
        <strain evidence="2">IHUMI-S29</strain>
    </source>
</reference>
<evidence type="ECO:0000259" key="1">
    <source>
        <dbReference type="Pfam" id="PF09414"/>
    </source>
</evidence>
<organism evidence="2">
    <name type="scientific">Cedratvirus Zaza IHUMI</name>
    <dbReference type="NCBI Taxonomy" id="2126979"/>
    <lineage>
        <taxon>Viruses</taxon>
        <taxon>Pithoviruses</taxon>
    </lineage>
</organism>
<keyword evidence="2" id="KW-0436">Ligase</keyword>
<dbReference type="SUPFAM" id="SSF56091">
    <property type="entry name" value="DNA ligase/mRNA capping enzyme, catalytic domain"/>
    <property type="match status" value="1"/>
</dbReference>
<accession>A0A2R8FFC7</accession>
<dbReference type="Proteomes" id="UP000270547">
    <property type="component" value="Segment"/>
</dbReference>
<dbReference type="GO" id="GO:0016874">
    <property type="term" value="F:ligase activity"/>
    <property type="evidence" value="ECO:0007669"/>
    <property type="project" value="UniProtKB-KW"/>
</dbReference>
<evidence type="ECO:0000313" key="2">
    <source>
        <dbReference type="EMBL" id="SPN79646.1"/>
    </source>
</evidence>
<protein>
    <submittedName>
        <fullName evidence="2">RNA ligase domain-containing protein</fullName>
    </submittedName>
</protein>
<dbReference type="Gene3D" id="3.30.470.30">
    <property type="entry name" value="DNA ligase/mRNA capping enzyme"/>
    <property type="match status" value="1"/>
</dbReference>
<dbReference type="EMBL" id="LT994652">
    <property type="protein sequence ID" value="SPN79646.1"/>
    <property type="molecule type" value="Genomic_DNA"/>
</dbReference>
<sequence>MGYMHIASLYRLPEFFELFPEVYAMEKIHGTSTWLRFEHGSLYRHSGGEESFAFFCLFDRDFLVRELTKLSTENNWSLIKVHGEAYGGKQQGMRETYGPFLKFIVFDIYVEDRQGKRFLSVPEAESIAQRLGLEFVHYVKLENKPEIIEAEADKESIQAIRNGMGPGKEREGIVVRPLKECCLPGGKRAIAKHKNANFWEIRSRRPLGERLQVVSNINSIVEDWVTENRFTHVMDRVVREREDKSVTIKDIKVFLDLMVEDVQRESEGEVVWTDALVRAIRQKAAIMFRRG</sequence>
<feature type="domain" description="RNA ligase" evidence="1">
    <location>
        <begin position="21"/>
        <end position="192"/>
    </location>
</feature>